<gene>
    <name evidence="5" type="ORF">BpHYR1_053136</name>
</gene>
<dbReference type="GO" id="GO:0072659">
    <property type="term" value="P:protein localization to plasma membrane"/>
    <property type="evidence" value="ECO:0007669"/>
    <property type="project" value="TreeGrafter"/>
</dbReference>
<dbReference type="InterPro" id="IPR011990">
    <property type="entry name" value="TPR-like_helical_dom_sf"/>
</dbReference>
<accession>A0A3M7SEW0</accession>
<dbReference type="AlphaFoldDB" id="A0A3M7SEW0"/>
<dbReference type="STRING" id="10195.A0A3M7SEW0"/>
<feature type="repeat" description="TPR" evidence="3">
    <location>
        <begin position="528"/>
        <end position="561"/>
    </location>
</feature>
<comment type="caution">
    <text evidence="5">The sequence shown here is derived from an EMBL/GenBank/DDBJ whole genome shotgun (WGS) entry which is preliminary data.</text>
</comment>
<protein>
    <submittedName>
        <fullName evidence="5">Tetratricopeptide repeat 7B isoform X2</fullName>
    </submittedName>
</protein>
<dbReference type="OrthoDB" id="29013at2759"/>
<evidence type="ECO:0000256" key="3">
    <source>
        <dbReference type="PROSITE-ProRule" id="PRU00339"/>
    </source>
</evidence>
<dbReference type="SMART" id="SM00028">
    <property type="entry name" value="TPR"/>
    <property type="match status" value="6"/>
</dbReference>
<evidence type="ECO:0000256" key="2">
    <source>
        <dbReference type="ARBA" id="ARBA00038251"/>
    </source>
</evidence>
<evidence type="ECO:0000259" key="4">
    <source>
        <dbReference type="Pfam" id="PF19440"/>
    </source>
</evidence>
<proteinExistence type="inferred from homology"/>
<evidence type="ECO:0000313" key="5">
    <source>
        <dbReference type="EMBL" id="RNA34080.1"/>
    </source>
</evidence>
<comment type="similarity">
    <text evidence="2">Belongs to the YPP1 family.</text>
</comment>
<evidence type="ECO:0000256" key="1">
    <source>
        <dbReference type="ARBA" id="ARBA00002550"/>
    </source>
</evidence>
<evidence type="ECO:0000313" key="6">
    <source>
        <dbReference type="Proteomes" id="UP000276133"/>
    </source>
</evidence>
<keyword evidence="3" id="KW-0802">TPR repeat</keyword>
<organism evidence="5 6">
    <name type="scientific">Brachionus plicatilis</name>
    <name type="common">Marine rotifer</name>
    <name type="synonym">Brachionus muelleri</name>
    <dbReference type="NCBI Taxonomy" id="10195"/>
    <lineage>
        <taxon>Eukaryota</taxon>
        <taxon>Metazoa</taxon>
        <taxon>Spiralia</taxon>
        <taxon>Gnathifera</taxon>
        <taxon>Rotifera</taxon>
        <taxon>Eurotatoria</taxon>
        <taxon>Monogononta</taxon>
        <taxon>Pseudotrocha</taxon>
        <taxon>Ploima</taxon>
        <taxon>Brachionidae</taxon>
        <taxon>Brachionus</taxon>
    </lineage>
</organism>
<dbReference type="InterPro" id="IPR051722">
    <property type="entry name" value="Endocytosis_PI4K-reg_protein"/>
</dbReference>
<dbReference type="InterPro" id="IPR045819">
    <property type="entry name" value="TTC7_N"/>
</dbReference>
<dbReference type="PROSITE" id="PS50005">
    <property type="entry name" value="TPR"/>
    <property type="match status" value="2"/>
</dbReference>
<dbReference type="Gene3D" id="1.25.40.10">
    <property type="entry name" value="Tetratricopeptide repeat domain"/>
    <property type="match status" value="2"/>
</dbReference>
<dbReference type="Proteomes" id="UP000276133">
    <property type="component" value="Unassembled WGS sequence"/>
</dbReference>
<feature type="repeat" description="TPR" evidence="3">
    <location>
        <begin position="752"/>
        <end position="785"/>
    </location>
</feature>
<sequence>MTGKSKHSGSNNLSKQEAEIETLRDLNRWTRLSEYSKNLISNSKLGLLAKFAIAESIFENHLFSNPMIFSSAQPGELVKNLKTLYNHDISIDESKKLYDAEYMLKEVIEKADNTILPVEACILLIKLLYSQFRYDEAVKQLNTHRIKQVVCDHLQNLQYYLQSKQLIQQQQALQTLTNSQSLRQMQLFAELHSIRGLCLEIKRKNEDNRRDDQDVIDSYELSSLFAIQHSLMLHQKYSTDNLSSNLGQEENLDLINPLYENAIQKAPLLYIKRGEQQMGIRKFRELLLKKNIQSITSIRQILFKKFAECLLFYVPNAKYSLISGGSEDDKRKYIFKPSNQDEEILLCLSLSQYMASKEVMLFRHKQFKQIRDLTFNNAVNCLDLLLVYLAYHRSYNVLIDKFEMAMKYSFEEFSIWYQYGLTLMCDQRYYKAYLVLKECSRMRPDHVTCHLLLAQIALENLLLIDESLEWSEKVNSLTDQKNKKALIINGCALCLKAKLQNQYAIQISFYQKALEAFKKANSMDPTDFLSLYHIAHCYGILRQITEGIEYIQKALKYKPDDKDSLHLFALLLTSAKNYENAHTIMLKACALYEDFELYYTKIRIEEMLFDFNKSVNSILNLIVAYKQKLQNTNDRALSSVSLSQSGVMSQAKNIAFIGQTLDSNLNLETTALLNLQHSYKINESIGKTISMLIQSDRFEAKLGGIHHSQSVQQNILLIRILTLIGEFYLRHDKLIDAEMCCQEIASLNSMSYLYIYLKGRIHEYKQEYSQAKQDYQNALSINPYHIQSLQQMSIVLCYLEDFHLAEKMIRDAISLNNSLPDSWHILARVLDYQNDNQSALKCYQTCLQLEATNPIIPFTSLTRIL</sequence>
<dbReference type="EMBL" id="REGN01001526">
    <property type="protein sequence ID" value="RNA34080.1"/>
    <property type="molecule type" value="Genomic_DNA"/>
</dbReference>
<feature type="domain" description="Tetratricopeptide repeat protein 7 N-terminal" evidence="4">
    <location>
        <begin position="173"/>
        <end position="319"/>
    </location>
</feature>
<keyword evidence="6" id="KW-1185">Reference proteome</keyword>
<dbReference type="Pfam" id="PF13181">
    <property type="entry name" value="TPR_8"/>
    <property type="match status" value="3"/>
</dbReference>
<dbReference type="Pfam" id="PF19440">
    <property type="entry name" value="TTC7_N"/>
    <property type="match status" value="1"/>
</dbReference>
<dbReference type="PANTHER" id="PTHR23083:SF464">
    <property type="entry name" value="TETRATRICOPEPTIDE REPEAT DOMAIN 7, ISOFORM A"/>
    <property type="match status" value="1"/>
</dbReference>
<dbReference type="PANTHER" id="PTHR23083">
    <property type="entry name" value="TETRATRICOPEPTIDE REPEAT PROTEIN, TPR"/>
    <property type="match status" value="1"/>
</dbReference>
<dbReference type="GO" id="GO:0005886">
    <property type="term" value="C:plasma membrane"/>
    <property type="evidence" value="ECO:0007669"/>
    <property type="project" value="TreeGrafter"/>
</dbReference>
<dbReference type="InterPro" id="IPR019734">
    <property type="entry name" value="TPR_rpt"/>
</dbReference>
<dbReference type="SUPFAM" id="SSF48452">
    <property type="entry name" value="TPR-like"/>
    <property type="match status" value="2"/>
</dbReference>
<name>A0A3M7SEW0_BRAPC</name>
<comment type="function">
    <text evidence="1">Involved in endocytosis.</text>
</comment>
<dbReference type="GO" id="GO:0046854">
    <property type="term" value="P:phosphatidylinositol phosphate biosynthetic process"/>
    <property type="evidence" value="ECO:0007669"/>
    <property type="project" value="TreeGrafter"/>
</dbReference>
<reference evidence="5 6" key="1">
    <citation type="journal article" date="2018" name="Sci. Rep.">
        <title>Genomic signatures of local adaptation to the degree of environmental predictability in rotifers.</title>
        <authorList>
            <person name="Franch-Gras L."/>
            <person name="Hahn C."/>
            <person name="Garcia-Roger E.M."/>
            <person name="Carmona M.J."/>
            <person name="Serra M."/>
            <person name="Gomez A."/>
        </authorList>
    </citation>
    <scope>NUCLEOTIDE SEQUENCE [LARGE SCALE GENOMIC DNA]</scope>
    <source>
        <strain evidence="5">HYR1</strain>
    </source>
</reference>